<dbReference type="Pfam" id="PF25637">
    <property type="entry name" value="DUF7942"/>
    <property type="match status" value="2"/>
</dbReference>
<reference evidence="3" key="1">
    <citation type="submission" date="2015-10" db="EMBL/GenBank/DDBJ databases">
        <authorList>
            <person name="Ju K.-S."/>
            <person name="Doroghazi J.R."/>
            <person name="Metcalf W.W."/>
        </authorList>
    </citation>
    <scope>NUCLEOTIDE SEQUENCE [LARGE SCALE GENOMIC DNA]</scope>
    <source>
        <strain evidence="3">NRRL 3151</strain>
    </source>
</reference>
<dbReference type="NCBIfam" id="NF046119">
    <property type="entry name" value="memb_SCO4225"/>
    <property type="match status" value="2"/>
</dbReference>
<keyword evidence="1" id="KW-0812">Transmembrane</keyword>
<gene>
    <name evidence="2" type="ORF">ADL12_32920</name>
</gene>
<feature type="transmembrane region" description="Helical" evidence="1">
    <location>
        <begin position="135"/>
        <end position="157"/>
    </location>
</feature>
<evidence type="ECO:0000313" key="3">
    <source>
        <dbReference type="Proteomes" id="UP000053923"/>
    </source>
</evidence>
<dbReference type="Proteomes" id="UP000053923">
    <property type="component" value="Unassembled WGS sequence"/>
</dbReference>
<dbReference type="RefSeq" id="WP_062708824.1">
    <property type="nucleotide sequence ID" value="NZ_LLZG01000363.1"/>
</dbReference>
<dbReference type="InterPro" id="IPR057702">
    <property type="entry name" value="DUF7942"/>
</dbReference>
<accession>A0A117MMZ3</accession>
<feature type="transmembrane region" description="Helical" evidence="1">
    <location>
        <begin position="192"/>
        <end position="215"/>
    </location>
</feature>
<keyword evidence="1" id="KW-0472">Membrane</keyword>
<proteinExistence type="predicted"/>
<keyword evidence="1" id="KW-1133">Transmembrane helix</keyword>
<sequence>MPNASRPRRLPRLRRFLALATDNWHARGYLAVVAVSVLVMVVFPDSGLAASPMMLTAPLSFAGVVLPFGPGTEGGGAVEVFAVGSWAVWLLVCAVVNAAVLGALATRSASAATDVAAQPRPGRVPALLAPAVDNWLARGYLAVVAAAVGFFLWAAYLSPDPGFAGIWPLMATAPLSILALLVAAPAEWGSSVAWLSPLMFSAGAALAGLFNAVLLGRLAHRLRAREARPAV</sequence>
<dbReference type="OrthoDB" id="4268279at2"/>
<keyword evidence="3" id="KW-1185">Reference proteome</keyword>
<evidence type="ECO:0000313" key="2">
    <source>
        <dbReference type="EMBL" id="KUL26257.1"/>
    </source>
</evidence>
<comment type="caution">
    <text evidence="2">The sequence shown here is derived from an EMBL/GenBank/DDBJ whole genome shotgun (WGS) entry which is preliminary data.</text>
</comment>
<feature type="transmembrane region" description="Helical" evidence="1">
    <location>
        <begin position="80"/>
        <end position="105"/>
    </location>
</feature>
<feature type="transmembrane region" description="Helical" evidence="1">
    <location>
        <begin position="164"/>
        <end position="186"/>
    </location>
</feature>
<feature type="transmembrane region" description="Helical" evidence="1">
    <location>
        <begin position="24"/>
        <end position="43"/>
    </location>
</feature>
<organism evidence="2 3">
    <name type="scientific">Streptomyces regalis</name>
    <dbReference type="NCBI Taxonomy" id="68262"/>
    <lineage>
        <taxon>Bacteria</taxon>
        <taxon>Bacillati</taxon>
        <taxon>Actinomycetota</taxon>
        <taxon>Actinomycetes</taxon>
        <taxon>Kitasatosporales</taxon>
        <taxon>Streptomycetaceae</taxon>
        <taxon>Streptomyces</taxon>
    </lineage>
</organism>
<feature type="transmembrane region" description="Helical" evidence="1">
    <location>
        <begin position="49"/>
        <end position="68"/>
    </location>
</feature>
<protein>
    <submittedName>
        <fullName evidence="2">Uncharacterized protein</fullName>
    </submittedName>
</protein>
<dbReference type="EMBL" id="LLZG01000363">
    <property type="protein sequence ID" value="KUL26257.1"/>
    <property type="molecule type" value="Genomic_DNA"/>
</dbReference>
<name>A0A117MMZ3_9ACTN</name>
<dbReference type="AlphaFoldDB" id="A0A117MMZ3"/>
<evidence type="ECO:0000256" key="1">
    <source>
        <dbReference type="SAM" id="Phobius"/>
    </source>
</evidence>